<reference evidence="2" key="1">
    <citation type="submission" date="2016-04" db="EMBL/GenBank/DDBJ databases">
        <authorList>
            <person name="Chen L."/>
            <person name="Zhuang W."/>
            <person name="Wang G."/>
        </authorList>
    </citation>
    <scope>NUCLEOTIDE SEQUENCE [LARGE SCALE GENOMIC DNA]</scope>
    <source>
        <strain evidence="2">208</strain>
    </source>
</reference>
<comment type="caution">
    <text evidence="1">The sequence shown here is derived from an EMBL/GenBank/DDBJ whole genome shotgun (WGS) entry which is preliminary data.</text>
</comment>
<gene>
    <name evidence="1" type="ORF">A4R26_19375</name>
</gene>
<evidence type="ECO:0000313" key="1">
    <source>
        <dbReference type="EMBL" id="OQP60769.1"/>
    </source>
</evidence>
<dbReference type="Proteomes" id="UP000192276">
    <property type="component" value="Unassembled WGS sequence"/>
</dbReference>
<dbReference type="EMBL" id="LWBP01000145">
    <property type="protein sequence ID" value="OQP60769.1"/>
    <property type="molecule type" value="Genomic_DNA"/>
</dbReference>
<protein>
    <submittedName>
        <fullName evidence="1">Uncharacterized protein</fullName>
    </submittedName>
</protein>
<name>A0A1V9FQV1_9BACT</name>
<dbReference type="AlphaFoldDB" id="A0A1V9FQV1"/>
<organism evidence="1 2">
    <name type="scientific">Niastella populi</name>
    <dbReference type="NCBI Taxonomy" id="550983"/>
    <lineage>
        <taxon>Bacteria</taxon>
        <taxon>Pseudomonadati</taxon>
        <taxon>Bacteroidota</taxon>
        <taxon>Chitinophagia</taxon>
        <taxon>Chitinophagales</taxon>
        <taxon>Chitinophagaceae</taxon>
        <taxon>Niastella</taxon>
    </lineage>
</organism>
<proteinExistence type="predicted"/>
<evidence type="ECO:0000313" key="2">
    <source>
        <dbReference type="Proteomes" id="UP000192276"/>
    </source>
</evidence>
<sequence length="63" mass="7054">MIQGKENLSYEWRYAGIVFFIAFLPKINSRGKWGCAPVVSGTMGAALQFLMPTILKTAFRTEP</sequence>
<keyword evidence="2" id="KW-1185">Reference proteome</keyword>
<accession>A0A1V9FQV1</accession>